<dbReference type="AlphaFoldDB" id="A0A1H3XG34"/>
<dbReference type="SUPFAM" id="SSF54285">
    <property type="entry name" value="MoaD/ThiS"/>
    <property type="match status" value="1"/>
</dbReference>
<dbReference type="Gene3D" id="3.10.20.30">
    <property type="match status" value="1"/>
</dbReference>
<dbReference type="RefSeq" id="WP_176980551.1">
    <property type="nucleotide sequence ID" value="NZ_FNRD01000001.1"/>
</dbReference>
<dbReference type="CDD" id="cd00754">
    <property type="entry name" value="Ubl_MoaD"/>
    <property type="match status" value="1"/>
</dbReference>
<dbReference type="InterPro" id="IPR003749">
    <property type="entry name" value="ThiS/MoaD-like"/>
</dbReference>
<evidence type="ECO:0000313" key="2">
    <source>
        <dbReference type="Proteomes" id="UP000198951"/>
    </source>
</evidence>
<gene>
    <name evidence="1" type="ORF">SAMN05443667_101495</name>
</gene>
<protein>
    <submittedName>
        <fullName evidence="1">Molybdopterin synthase subunit MoaD</fullName>
    </submittedName>
</protein>
<dbReference type="Proteomes" id="UP000198951">
    <property type="component" value="Unassembled WGS sequence"/>
</dbReference>
<dbReference type="Pfam" id="PF02597">
    <property type="entry name" value="ThiS"/>
    <property type="match status" value="1"/>
</dbReference>
<dbReference type="EMBL" id="FNRD01000001">
    <property type="protein sequence ID" value="SDZ97901.1"/>
    <property type="molecule type" value="Genomic_DNA"/>
</dbReference>
<dbReference type="STRING" id="150146.SAMN05443667_101495"/>
<accession>A0A1H3XG34</accession>
<evidence type="ECO:0000313" key="1">
    <source>
        <dbReference type="EMBL" id="SDZ97901.1"/>
    </source>
</evidence>
<sequence>MIINIKYFGLLADITKKKEEQMVLDESNFSVAFLKSKMESAYQELQNTNYSVAVNQAMVGMDTNIKDQDVIAFLPPFAGG</sequence>
<reference evidence="2" key="1">
    <citation type="submission" date="2016-10" db="EMBL/GenBank/DDBJ databases">
        <authorList>
            <person name="Varghese N."/>
            <person name="Submissions S."/>
        </authorList>
    </citation>
    <scope>NUCLEOTIDE SEQUENCE [LARGE SCALE GENOMIC DNA]</scope>
    <source>
        <strain evidence="2">DSM 22376</strain>
    </source>
</reference>
<dbReference type="InterPro" id="IPR012675">
    <property type="entry name" value="Beta-grasp_dom_sf"/>
</dbReference>
<organism evidence="1 2">
    <name type="scientific">Flavobacterium gillisiae</name>
    <dbReference type="NCBI Taxonomy" id="150146"/>
    <lineage>
        <taxon>Bacteria</taxon>
        <taxon>Pseudomonadati</taxon>
        <taxon>Bacteroidota</taxon>
        <taxon>Flavobacteriia</taxon>
        <taxon>Flavobacteriales</taxon>
        <taxon>Flavobacteriaceae</taxon>
        <taxon>Flavobacterium</taxon>
    </lineage>
</organism>
<dbReference type="InterPro" id="IPR016155">
    <property type="entry name" value="Mopterin_synth/thiamin_S_b"/>
</dbReference>
<keyword evidence="2" id="KW-1185">Reference proteome</keyword>
<name>A0A1H3XG34_9FLAO</name>
<proteinExistence type="predicted"/>